<evidence type="ECO:0000256" key="4">
    <source>
        <dbReference type="ARBA" id="ARBA00022679"/>
    </source>
</evidence>
<dbReference type="NCBIfam" id="TIGR00041">
    <property type="entry name" value="DTMP_kinase"/>
    <property type="match status" value="1"/>
</dbReference>
<feature type="domain" description="Thymidylate kinase-like" evidence="12">
    <location>
        <begin position="9"/>
        <end position="196"/>
    </location>
</feature>
<keyword evidence="4 11" id="KW-0808">Transferase</keyword>
<organism evidence="13 14">
    <name type="scientific">Hornefia butyriciproducens</name>
    <dbReference type="NCBI Taxonomy" id="2652293"/>
    <lineage>
        <taxon>Bacteria</taxon>
        <taxon>Bacillati</taxon>
        <taxon>Bacillota</taxon>
        <taxon>Clostridia</taxon>
        <taxon>Peptostreptococcales</taxon>
        <taxon>Anaerovoracaceae</taxon>
        <taxon>Hornefia</taxon>
    </lineage>
</organism>
<evidence type="ECO:0000256" key="11">
    <source>
        <dbReference type="HAMAP-Rule" id="MF_00165"/>
    </source>
</evidence>
<comment type="caution">
    <text evidence="13">The sequence shown here is derived from an EMBL/GenBank/DDBJ whole genome shotgun (WGS) entry which is preliminary data.</text>
</comment>
<dbReference type="CDD" id="cd01672">
    <property type="entry name" value="TMPK"/>
    <property type="match status" value="1"/>
</dbReference>
<dbReference type="RefSeq" id="WP_154575200.1">
    <property type="nucleotide sequence ID" value="NZ_JAQXGS010000031.1"/>
</dbReference>
<evidence type="ECO:0000256" key="2">
    <source>
        <dbReference type="ARBA" id="ARBA00012980"/>
    </source>
</evidence>
<accession>A0A6L5Y867</accession>
<evidence type="ECO:0000256" key="1">
    <source>
        <dbReference type="ARBA" id="ARBA00009776"/>
    </source>
</evidence>
<evidence type="ECO:0000256" key="5">
    <source>
        <dbReference type="ARBA" id="ARBA00022727"/>
    </source>
</evidence>
<evidence type="ECO:0000259" key="12">
    <source>
        <dbReference type="Pfam" id="PF02223"/>
    </source>
</evidence>
<dbReference type="SUPFAM" id="SSF52540">
    <property type="entry name" value="P-loop containing nucleoside triphosphate hydrolases"/>
    <property type="match status" value="1"/>
</dbReference>
<keyword evidence="8 11" id="KW-0067">ATP-binding</keyword>
<gene>
    <name evidence="11" type="primary">tmk</name>
    <name evidence="13" type="ORF">FYJ64_11040</name>
</gene>
<dbReference type="Proteomes" id="UP000474676">
    <property type="component" value="Unassembled WGS sequence"/>
</dbReference>
<dbReference type="Gene3D" id="3.40.50.300">
    <property type="entry name" value="P-loop containing nucleotide triphosphate hydrolases"/>
    <property type="match status" value="1"/>
</dbReference>
<dbReference type="GO" id="GO:0006227">
    <property type="term" value="P:dUDP biosynthetic process"/>
    <property type="evidence" value="ECO:0007669"/>
    <property type="project" value="TreeGrafter"/>
</dbReference>
<feature type="binding site" evidence="11">
    <location>
        <begin position="11"/>
        <end position="18"/>
    </location>
    <ligand>
        <name>ATP</name>
        <dbReference type="ChEBI" id="CHEBI:30616"/>
    </ligand>
</feature>
<comment type="catalytic activity">
    <reaction evidence="9 11">
        <text>dTMP + ATP = dTDP + ADP</text>
        <dbReference type="Rhea" id="RHEA:13517"/>
        <dbReference type="ChEBI" id="CHEBI:30616"/>
        <dbReference type="ChEBI" id="CHEBI:58369"/>
        <dbReference type="ChEBI" id="CHEBI:63528"/>
        <dbReference type="ChEBI" id="CHEBI:456216"/>
        <dbReference type="EC" id="2.7.4.9"/>
    </reaction>
</comment>
<dbReference type="GO" id="GO:0006233">
    <property type="term" value="P:dTDP biosynthetic process"/>
    <property type="evidence" value="ECO:0007669"/>
    <property type="project" value="InterPro"/>
</dbReference>
<evidence type="ECO:0000313" key="13">
    <source>
        <dbReference type="EMBL" id="MST52826.1"/>
    </source>
</evidence>
<evidence type="ECO:0000256" key="8">
    <source>
        <dbReference type="ARBA" id="ARBA00022840"/>
    </source>
</evidence>
<sequence length="210" mass="24246">MNRGLFISFEGPDGSGKSTQIEYLKTYFRERRIDCVFTREPGGTEIGEKLREVILDKSNNEMCDMTETLLYAASRAQHVCQLIGPALKEGKIVVCDRFMDSSIAYQGYGRQLGDKVRVINEYAVMGIIPDLTFLLEIDPKVGKGRIRADERDRLESEKLRFHNRVYRGYLQLAKQEPQRIVLIDGNRSREEMRENITGHIERLLEQRNGQ</sequence>
<protein>
    <recommendedName>
        <fullName evidence="3 11">Thymidylate kinase</fullName>
        <ecNumber evidence="2 11">2.7.4.9</ecNumber>
    </recommendedName>
    <alternativeName>
        <fullName evidence="11">dTMP kinase</fullName>
    </alternativeName>
</protein>
<name>A0A6L5Y867_9FIRM</name>
<keyword evidence="14" id="KW-1185">Reference proteome</keyword>
<evidence type="ECO:0000313" key="14">
    <source>
        <dbReference type="Proteomes" id="UP000474676"/>
    </source>
</evidence>
<keyword evidence="7 11" id="KW-0418">Kinase</keyword>
<dbReference type="GO" id="GO:0004798">
    <property type="term" value="F:dTMP kinase activity"/>
    <property type="evidence" value="ECO:0007669"/>
    <property type="project" value="UniProtKB-UniRule"/>
</dbReference>
<evidence type="ECO:0000256" key="10">
    <source>
        <dbReference type="ARBA" id="ARBA00057735"/>
    </source>
</evidence>
<comment type="function">
    <text evidence="10 11">Phosphorylation of dTMP to form dTDP in both de novo and salvage pathways of dTTP synthesis.</text>
</comment>
<evidence type="ECO:0000256" key="3">
    <source>
        <dbReference type="ARBA" id="ARBA00017144"/>
    </source>
</evidence>
<evidence type="ECO:0000256" key="7">
    <source>
        <dbReference type="ARBA" id="ARBA00022777"/>
    </source>
</evidence>
<dbReference type="GO" id="GO:0005829">
    <property type="term" value="C:cytosol"/>
    <property type="evidence" value="ECO:0007669"/>
    <property type="project" value="TreeGrafter"/>
</dbReference>
<dbReference type="EMBL" id="VUMZ01000019">
    <property type="protein sequence ID" value="MST52826.1"/>
    <property type="molecule type" value="Genomic_DNA"/>
</dbReference>
<keyword evidence="5 11" id="KW-0545">Nucleotide biosynthesis</keyword>
<dbReference type="AlphaFoldDB" id="A0A6L5Y867"/>
<dbReference type="InterPro" id="IPR039430">
    <property type="entry name" value="Thymidylate_kin-like_dom"/>
</dbReference>
<dbReference type="HAMAP" id="MF_00165">
    <property type="entry name" value="Thymidylate_kinase"/>
    <property type="match status" value="1"/>
</dbReference>
<dbReference type="InterPro" id="IPR018095">
    <property type="entry name" value="Thymidylate_kin_CS"/>
</dbReference>
<proteinExistence type="inferred from homology"/>
<dbReference type="GO" id="GO:0006235">
    <property type="term" value="P:dTTP biosynthetic process"/>
    <property type="evidence" value="ECO:0007669"/>
    <property type="project" value="UniProtKB-UniRule"/>
</dbReference>
<dbReference type="GO" id="GO:0005524">
    <property type="term" value="F:ATP binding"/>
    <property type="evidence" value="ECO:0007669"/>
    <property type="project" value="UniProtKB-UniRule"/>
</dbReference>
<dbReference type="PANTHER" id="PTHR10344:SF4">
    <property type="entry name" value="UMP-CMP KINASE 2, MITOCHONDRIAL"/>
    <property type="match status" value="1"/>
</dbReference>
<dbReference type="FunFam" id="3.40.50.300:FF:000225">
    <property type="entry name" value="Thymidylate kinase"/>
    <property type="match status" value="1"/>
</dbReference>
<evidence type="ECO:0000256" key="6">
    <source>
        <dbReference type="ARBA" id="ARBA00022741"/>
    </source>
</evidence>
<comment type="similarity">
    <text evidence="1 11">Belongs to the thymidylate kinase family.</text>
</comment>
<dbReference type="InterPro" id="IPR018094">
    <property type="entry name" value="Thymidylate_kinase"/>
</dbReference>
<dbReference type="Pfam" id="PF02223">
    <property type="entry name" value="Thymidylate_kin"/>
    <property type="match status" value="1"/>
</dbReference>
<evidence type="ECO:0000256" key="9">
    <source>
        <dbReference type="ARBA" id="ARBA00048743"/>
    </source>
</evidence>
<dbReference type="InterPro" id="IPR027417">
    <property type="entry name" value="P-loop_NTPase"/>
</dbReference>
<dbReference type="PROSITE" id="PS01331">
    <property type="entry name" value="THYMIDYLATE_KINASE"/>
    <property type="match status" value="1"/>
</dbReference>
<keyword evidence="6 11" id="KW-0547">Nucleotide-binding</keyword>
<dbReference type="EC" id="2.7.4.9" evidence="2 11"/>
<dbReference type="PANTHER" id="PTHR10344">
    <property type="entry name" value="THYMIDYLATE KINASE"/>
    <property type="match status" value="1"/>
</dbReference>
<dbReference type="GeneID" id="303115856"/>
<reference evidence="13 14" key="1">
    <citation type="submission" date="2019-08" db="EMBL/GenBank/DDBJ databases">
        <title>In-depth cultivation of the pig gut microbiome towards novel bacterial diversity and tailored functional studies.</title>
        <authorList>
            <person name="Wylensek D."/>
            <person name="Hitch T.C.A."/>
            <person name="Clavel T."/>
        </authorList>
    </citation>
    <scope>NUCLEOTIDE SEQUENCE [LARGE SCALE GENOMIC DNA]</scope>
    <source>
        <strain evidence="13 14">WCA-MUC-591-APC-3H</strain>
    </source>
</reference>